<evidence type="ECO:0000256" key="1">
    <source>
        <dbReference type="SAM" id="Phobius"/>
    </source>
</evidence>
<dbReference type="InterPro" id="IPR011453">
    <property type="entry name" value="DUF1559"/>
</dbReference>
<dbReference type="PANTHER" id="PTHR30093">
    <property type="entry name" value="GENERAL SECRETION PATHWAY PROTEIN G"/>
    <property type="match status" value="1"/>
</dbReference>
<dbReference type="Pfam" id="PF07596">
    <property type="entry name" value="SBP_bac_10"/>
    <property type="match status" value="1"/>
</dbReference>
<organism evidence="3 4">
    <name type="scientific">Blastopirellula marina DSM 3645</name>
    <dbReference type="NCBI Taxonomy" id="314230"/>
    <lineage>
        <taxon>Bacteria</taxon>
        <taxon>Pseudomonadati</taxon>
        <taxon>Planctomycetota</taxon>
        <taxon>Planctomycetia</taxon>
        <taxon>Pirellulales</taxon>
        <taxon>Pirellulaceae</taxon>
        <taxon>Blastopirellula</taxon>
    </lineage>
</organism>
<dbReference type="InterPro" id="IPR045584">
    <property type="entry name" value="Pilin-like"/>
</dbReference>
<proteinExistence type="predicted"/>
<protein>
    <recommendedName>
        <fullName evidence="2">DUF1559 domain-containing protein</fullName>
    </recommendedName>
</protein>
<dbReference type="OrthoDB" id="255848at2"/>
<dbReference type="SUPFAM" id="SSF54523">
    <property type="entry name" value="Pili subunits"/>
    <property type="match status" value="1"/>
</dbReference>
<accession>A3ZWP4</accession>
<dbReference type="STRING" id="314230.DSM3645_13680"/>
<evidence type="ECO:0000313" key="4">
    <source>
        <dbReference type="Proteomes" id="UP000004358"/>
    </source>
</evidence>
<keyword evidence="1" id="KW-0812">Transmembrane</keyword>
<evidence type="ECO:0000313" key="3">
    <source>
        <dbReference type="EMBL" id="EAQ79018.1"/>
    </source>
</evidence>
<dbReference type="AlphaFoldDB" id="A3ZWP4"/>
<dbReference type="InterPro" id="IPR027558">
    <property type="entry name" value="Pre_pil_HX9DG_C"/>
</dbReference>
<gene>
    <name evidence="3" type="ORF">DSM3645_13680</name>
</gene>
<sequence length="323" mass="34078">MTNASGPNRRAFTLVELLVVIAIIGVLIALLLPAVQQAREAARRMSCSNNLKQIGLAIHNYHDVHRALPPGHVVQENDPDWGGATSDSNVECWGWGAFLLPFIEQSALYDQSGIGQGQLLEDVISPVAMTPLDAYRCPSDTGPTIGDGRKYSEWALSNYKASYGHCAGALSISAANPDKQTGVFQPLGGPASGSVGSIRMRDVTDGTSNTIAVGEAAWKRGDLFYEAGAWAGATKGKGGNAAEDLYSGGRASINHANPVSNELCESYSSLHPGGAQFVFMDGSVRLIAETIDFVTNGSSNTSGVDSAYERLLARNDGQVLGDF</sequence>
<dbReference type="EMBL" id="AANZ01000016">
    <property type="protein sequence ID" value="EAQ79018.1"/>
    <property type="molecule type" value="Genomic_DNA"/>
</dbReference>
<dbReference type="Proteomes" id="UP000004358">
    <property type="component" value="Unassembled WGS sequence"/>
</dbReference>
<dbReference type="Gene3D" id="3.30.700.10">
    <property type="entry name" value="Glycoprotein, Type 4 Pilin"/>
    <property type="match status" value="1"/>
</dbReference>
<dbReference type="HOGENOM" id="CLU_041661_0_0_0"/>
<name>A3ZWP4_9BACT</name>
<keyword evidence="1" id="KW-0472">Membrane</keyword>
<dbReference type="NCBIfam" id="TIGR04294">
    <property type="entry name" value="pre_pil_HX9DG"/>
    <property type="match status" value="1"/>
</dbReference>
<dbReference type="InterPro" id="IPR012902">
    <property type="entry name" value="N_methyl_site"/>
</dbReference>
<dbReference type="NCBIfam" id="TIGR02532">
    <property type="entry name" value="IV_pilin_GFxxxE"/>
    <property type="match status" value="1"/>
</dbReference>
<evidence type="ECO:0000259" key="2">
    <source>
        <dbReference type="Pfam" id="PF07596"/>
    </source>
</evidence>
<comment type="caution">
    <text evidence="3">The sequence shown here is derived from an EMBL/GenBank/DDBJ whole genome shotgun (WGS) entry which is preliminary data.</text>
</comment>
<reference evidence="3 4" key="1">
    <citation type="submission" date="2006-02" db="EMBL/GenBank/DDBJ databases">
        <authorList>
            <person name="Amann R."/>
            <person name="Ferriera S."/>
            <person name="Johnson J."/>
            <person name="Kravitz S."/>
            <person name="Halpern A."/>
            <person name="Remington K."/>
            <person name="Beeson K."/>
            <person name="Tran B."/>
            <person name="Rogers Y.-H."/>
            <person name="Friedman R."/>
            <person name="Venter J.C."/>
        </authorList>
    </citation>
    <scope>NUCLEOTIDE SEQUENCE [LARGE SCALE GENOMIC DNA]</scope>
    <source>
        <strain evidence="3 4">DSM 3645</strain>
    </source>
</reference>
<dbReference type="eggNOG" id="COG4968">
    <property type="taxonomic scope" value="Bacteria"/>
</dbReference>
<dbReference type="Pfam" id="PF07963">
    <property type="entry name" value="N_methyl"/>
    <property type="match status" value="1"/>
</dbReference>
<dbReference type="PANTHER" id="PTHR30093:SF2">
    <property type="entry name" value="TYPE II SECRETION SYSTEM PROTEIN H"/>
    <property type="match status" value="1"/>
</dbReference>
<feature type="domain" description="DUF1559" evidence="2">
    <location>
        <begin position="36"/>
        <end position="293"/>
    </location>
</feature>
<keyword evidence="1" id="KW-1133">Transmembrane helix</keyword>
<dbReference type="RefSeq" id="WP_002650634.1">
    <property type="nucleotide sequence ID" value="NZ_CH672376.1"/>
</dbReference>
<feature type="transmembrane region" description="Helical" evidence="1">
    <location>
        <begin position="12"/>
        <end position="35"/>
    </location>
</feature>